<evidence type="ECO:0000256" key="6">
    <source>
        <dbReference type="PIRNR" id="PIRNR028763"/>
    </source>
</evidence>
<dbReference type="InterPro" id="IPR036390">
    <property type="entry name" value="WH_DNA-bd_sf"/>
</dbReference>
<reference evidence="8" key="1">
    <citation type="submission" date="2017-02" db="UniProtKB">
        <authorList>
            <consortium name="WormBaseParasite"/>
        </authorList>
    </citation>
    <scope>IDENTIFICATION</scope>
</reference>
<dbReference type="GO" id="GO:0005737">
    <property type="term" value="C:cytoplasm"/>
    <property type="evidence" value="ECO:0007669"/>
    <property type="project" value="UniProtKB-ARBA"/>
</dbReference>
<proteinExistence type="inferred from homology"/>
<evidence type="ECO:0000313" key="7">
    <source>
        <dbReference type="Proteomes" id="UP000038045"/>
    </source>
</evidence>
<keyword evidence="5 6" id="KW-0539">Nucleus</keyword>
<dbReference type="InterPro" id="IPR036388">
    <property type="entry name" value="WH-like_DNA-bd_sf"/>
</dbReference>
<dbReference type="GO" id="GO:0005654">
    <property type="term" value="C:nucleoplasm"/>
    <property type="evidence" value="ECO:0007669"/>
    <property type="project" value="UniProtKB-ARBA"/>
</dbReference>
<evidence type="ECO:0000256" key="4">
    <source>
        <dbReference type="ARBA" id="ARBA00023163"/>
    </source>
</evidence>
<dbReference type="PIRSF" id="PIRSF028763">
    <property type="entry name" value="RNA_pol_Rpc34"/>
    <property type="match status" value="1"/>
</dbReference>
<dbReference type="STRING" id="131310.A0A0N5A1M3"/>
<evidence type="ECO:0000256" key="3">
    <source>
        <dbReference type="ARBA" id="ARBA00022478"/>
    </source>
</evidence>
<evidence type="ECO:0000256" key="5">
    <source>
        <dbReference type="ARBA" id="ARBA00023242"/>
    </source>
</evidence>
<keyword evidence="3 6" id="KW-0240">DNA-directed RNA polymerase</keyword>
<dbReference type="PANTHER" id="PTHR12780">
    <property type="entry name" value="RNA POLYMERASE III DNA DIRECTED , 39KD SUBUNIT-RELATED"/>
    <property type="match status" value="1"/>
</dbReference>
<dbReference type="Gene3D" id="1.10.10.10">
    <property type="entry name" value="Winged helix-like DNA-binding domain superfamily/Winged helix DNA-binding domain"/>
    <property type="match status" value="2"/>
</dbReference>
<sequence>MTSDGLGPEDVIKQVLEKFKAGVSNEDLILLTPNLDPKCRENAINSLLSSGKIEMLSTTGSNSFTLRLCTGTKLAGASPEEQLVYSLIEESGNMGIWIRDIRDKSGLAQTQMRRVLKVLEQKKIVKSVKAVGTTKKCYMLSDLEADSSLTGGTFFSDQQLDTQFIQTLVQVCVQMLLSKRKAAEANYPTDFFTARENSFVKISEVANYIKRAGVSRIPLVESDVESILEVAVLDGKAEKRPGFFGQEGSYRAAKVVNSRTMTNLMNTVPCMHCPLINECNIGHVISPENCEHMETWCNSGGTV</sequence>
<comment type="similarity">
    <text evidence="2 6">Belongs to the eukaryotic RPC34/RPC39 RNA polymerase subunit family.</text>
</comment>
<evidence type="ECO:0000256" key="2">
    <source>
        <dbReference type="ARBA" id="ARBA00011038"/>
    </source>
</evidence>
<dbReference type="InterPro" id="IPR016049">
    <property type="entry name" value="RNA_pol_Rpc34-like"/>
</dbReference>
<dbReference type="Pfam" id="PF05158">
    <property type="entry name" value="RNA_pol_Rpc34"/>
    <property type="match status" value="1"/>
</dbReference>
<name>A0A0N5A1M3_PARTI</name>
<dbReference type="InterPro" id="IPR007832">
    <property type="entry name" value="RNA_pol_Rpc34"/>
</dbReference>
<keyword evidence="7" id="KW-1185">Reference proteome</keyword>
<dbReference type="AlphaFoldDB" id="A0A0N5A1M3"/>
<evidence type="ECO:0000313" key="8">
    <source>
        <dbReference type="WBParaSite" id="PTRK_0001552200.1"/>
    </source>
</evidence>
<dbReference type="Proteomes" id="UP000038045">
    <property type="component" value="Unplaced"/>
</dbReference>
<organism evidence="7 8">
    <name type="scientific">Parastrongyloides trichosuri</name>
    <name type="common">Possum-specific nematode worm</name>
    <dbReference type="NCBI Taxonomy" id="131310"/>
    <lineage>
        <taxon>Eukaryota</taxon>
        <taxon>Metazoa</taxon>
        <taxon>Ecdysozoa</taxon>
        <taxon>Nematoda</taxon>
        <taxon>Chromadorea</taxon>
        <taxon>Rhabditida</taxon>
        <taxon>Tylenchina</taxon>
        <taxon>Panagrolaimomorpha</taxon>
        <taxon>Strongyloidoidea</taxon>
        <taxon>Strongyloididae</taxon>
        <taxon>Parastrongyloides</taxon>
    </lineage>
</organism>
<dbReference type="WBParaSite" id="PTRK_0001552200.1">
    <property type="protein sequence ID" value="PTRK_0001552200.1"/>
    <property type="gene ID" value="PTRK_0001552200"/>
</dbReference>
<keyword evidence="4 6" id="KW-0804">Transcription</keyword>
<protein>
    <recommendedName>
        <fullName evidence="6">DNA-directed RNA polymerase III subunit RPC6</fullName>
        <shortName evidence="6">RNA polymerase III subunit C6</shortName>
    </recommendedName>
</protein>
<accession>A0A0N5A1M3</accession>
<comment type="subcellular location">
    <subcellularLocation>
        <location evidence="1 6">Nucleus</location>
    </subcellularLocation>
</comment>
<dbReference type="GO" id="GO:0005666">
    <property type="term" value="C:RNA polymerase III complex"/>
    <property type="evidence" value="ECO:0007669"/>
    <property type="project" value="UniProtKB-UniRule"/>
</dbReference>
<dbReference type="GO" id="GO:0006383">
    <property type="term" value="P:transcription by RNA polymerase III"/>
    <property type="evidence" value="ECO:0007669"/>
    <property type="project" value="UniProtKB-UniRule"/>
</dbReference>
<dbReference type="SUPFAM" id="SSF46785">
    <property type="entry name" value="Winged helix' DNA-binding domain"/>
    <property type="match status" value="2"/>
</dbReference>
<comment type="function">
    <text evidence="6">DNA-dependent RNA polymerase catalyzes the transcription of DNA into RNA using the four ribonucleoside triphosphates as substrates. Specific peripheric component of RNA polymerase III which synthesizes small RNAs, such as 5S rRNA and tRNAs.</text>
</comment>
<evidence type="ECO:0000256" key="1">
    <source>
        <dbReference type="ARBA" id="ARBA00004123"/>
    </source>
</evidence>
<dbReference type="FunFam" id="1.10.10.10:FF:000116">
    <property type="entry name" value="DNA-directed RNA polymerase III subunit RPC6"/>
    <property type="match status" value="1"/>
</dbReference>